<comment type="caution">
    <text evidence="7">The sequence shown here is derived from an EMBL/GenBank/DDBJ whole genome shotgun (WGS) entry which is preliminary data.</text>
</comment>
<feature type="domain" description="U-box" evidence="6">
    <location>
        <begin position="23"/>
        <end position="57"/>
    </location>
</feature>
<evidence type="ECO:0000256" key="5">
    <source>
        <dbReference type="RuleBase" id="RU369093"/>
    </source>
</evidence>
<organism evidence="7 8">
    <name type="scientific">Hibiscus trionum</name>
    <name type="common">Flower of an hour</name>
    <dbReference type="NCBI Taxonomy" id="183268"/>
    <lineage>
        <taxon>Eukaryota</taxon>
        <taxon>Viridiplantae</taxon>
        <taxon>Streptophyta</taxon>
        <taxon>Embryophyta</taxon>
        <taxon>Tracheophyta</taxon>
        <taxon>Spermatophyta</taxon>
        <taxon>Magnoliopsida</taxon>
        <taxon>eudicotyledons</taxon>
        <taxon>Gunneridae</taxon>
        <taxon>Pentapetalae</taxon>
        <taxon>rosids</taxon>
        <taxon>malvids</taxon>
        <taxon>Malvales</taxon>
        <taxon>Malvaceae</taxon>
        <taxon>Malvoideae</taxon>
        <taxon>Hibiscus</taxon>
    </lineage>
</organism>
<evidence type="ECO:0000313" key="8">
    <source>
        <dbReference type="Proteomes" id="UP001165190"/>
    </source>
</evidence>
<keyword evidence="4 5" id="KW-0833">Ubl conjugation pathway</keyword>
<evidence type="ECO:0000256" key="1">
    <source>
        <dbReference type="ARBA" id="ARBA00000900"/>
    </source>
</evidence>
<dbReference type="Proteomes" id="UP001165190">
    <property type="component" value="Unassembled WGS sequence"/>
</dbReference>
<dbReference type="InterPro" id="IPR011989">
    <property type="entry name" value="ARM-like"/>
</dbReference>
<sequence length="373" mass="42624">MVFSWRKRKPRNGDKKVHNMELEIPRHFICPIALDLMKDPVTLSSRITYDRESIEKWPEDWCVENRSHDIERIPTPRIPVSSAEKWGLESERNRRCVVANGAAGVIAATFDAFAGDSFEKNAHAHLLEEMLCVMYWMFPLAQEAQIYLGSQASLRCMVWFLKSKDISVKQNSINVLKELLCCDQQYGEHLAAIDGVNRILFKFIKTPISPSITKASLMVIFHTVSSSNEKTKAEFVEMGLVSLLLESIIESEKSYCERALGVIYKLLETKQGREFATDNALSMPVLVKKILRISELATEYSVSAIWKLSKYEERFLMEALQVGAFQKLLLLIQVGCSDETKEKATELLKLLNPYRPGLECIDSLDFKDIKRCE</sequence>
<dbReference type="Pfam" id="PF04564">
    <property type="entry name" value="U-box"/>
    <property type="match status" value="1"/>
</dbReference>
<reference evidence="7" key="1">
    <citation type="submission" date="2023-05" db="EMBL/GenBank/DDBJ databases">
        <title>Genome and transcriptome analyses reveal genes involved in the formation of fine ridges on petal epidermal cells in Hibiscus trionum.</title>
        <authorList>
            <person name="Koshimizu S."/>
            <person name="Masuda S."/>
            <person name="Ishii T."/>
            <person name="Shirasu K."/>
            <person name="Hoshino A."/>
            <person name="Arita M."/>
        </authorList>
    </citation>
    <scope>NUCLEOTIDE SEQUENCE</scope>
    <source>
        <strain evidence="7">Hamamatsu line</strain>
    </source>
</reference>
<gene>
    <name evidence="7" type="ORF">HRI_003080800</name>
</gene>
<dbReference type="InterPro" id="IPR016024">
    <property type="entry name" value="ARM-type_fold"/>
</dbReference>
<dbReference type="SMART" id="SM00504">
    <property type="entry name" value="Ubox"/>
    <property type="match status" value="1"/>
</dbReference>
<protein>
    <recommendedName>
        <fullName evidence="5 6">U-box domain-containing protein</fullName>
        <ecNumber evidence="5">2.3.2.27</ecNumber>
    </recommendedName>
    <alternativeName>
        <fullName evidence="5">RING-type E3 ubiquitin transferase PUB</fullName>
    </alternativeName>
</protein>
<comment type="catalytic activity">
    <reaction evidence="1 5">
        <text>S-ubiquitinyl-[E2 ubiquitin-conjugating enzyme]-L-cysteine + [acceptor protein]-L-lysine = [E2 ubiquitin-conjugating enzyme]-L-cysteine + N(6)-ubiquitinyl-[acceptor protein]-L-lysine.</text>
        <dbReference type="EC" id="2.3.2.27"/>
    </reaction>
</comment>
<proteinExistence type="predicted"/>
<evidence type="ECO:0000256" key="4">
    <source>
        <dbReference type="ARBA" id="ARBA00022786"/>
    </source>
</evidence>
<evidence type="ECO:0000256" key="3">
    <source>
        <dbReference type="ARBA" id="ARBA00022679"/>
    </source>
</evidence>
<evidence type="ECO:0000256" key="2">
    <source>
        <dbReference type="ARBA" id="ARBA00004906"/>
    </source>
</evidence>
<dbReference type="GO" id="GO:0016567">
    <property type="term" value="P:protein ubiquitination"/>
    <property type="evidence" value="ECO:0007669"/>
    <property type="project" value="UniProtKB-UniRule"/>
</dbReference>
<name>A0A9W7MDC4_HIBTR</name>
<evidence type="ECO:0000259" key="6">
    <source>
        <dbReference type="PROSITE" id="PS51698"/>
    </source>
</evidence>
<dbReference type="AlphaFoldDB" id="A0A9W7MDC4"/>
<accession>A0A9W7MDC4</accession>
<evidence type="ECO:0000313" key="7">
    <source>
        <dbReference type="EMBL" id="GMI94115.1"/>
    </source>
</evidence>
<dbReference type="InterPro" id="IPR045185">
    <property type="entry name" value="PUB22/23/24-like"/>
</dbReference>
<comment type="pathway">
    <text evidence="2 5">Protein modification; protein ubiquitination.</text>
</comment>
<dbReference type="Gene3D" id="1.25.10.10">
    <property type="entry name" value="Leucine-rich Repeat Variant"/>
    <property type="match status" value="1"/>
</dbReference>
<dbReference type="GO" id="GO:0061630">
    <property type="term" value="F:ubiquitin protein ligase activity"/>
    <property type="evidence" value="ECO:0007669"/>
    <property type="project" value="UniProtKB-UniRule"/>
</dbReference>
<dbReference type="InterPro" id="IPR003613">
    <property type="entry name" value="Ubox_domain"/>
</dbReference>
<dbReference type="OrthoDB" id="10064100at2759"/>
<dbReference type="PROSITE" id="PS51698">
    <property type="entry name" value="U_BOX"/>
    <property type="match status" value="1"/>
</dbReference>
<dbReference type="SUPFAM" id="SSF57850">
    <property type="entry name" value="RING/U-box"/>
    <property type="match status" value="1"/>
</dbReference>
<dbReference type="EC" id="2.3.2.27" evidence="5"/>
<dbReference type="SUPFAM" id="SSF48371">
    <property type="entry name" value="ARM repeat"/>
    <property type="match status" value="1"/>
</dbReference>
<dbReference type="InterPro" id="IPR058678">
    <property type="entry name" value="ARM_PUB"/>
</dbReference>
<dbReference type="InterPro" id="IPR013083">
    <property type="entry name" value="Znf_RING/FYVE/PHD"/>
</dbReference>
<dbReference type="Pfam" id="PF25598">
    <property type="entry name" value="ARM_PUB"/>
    <property type="match status" value="1"/>
</dbReference>
<dbReference type="EMBL" id="BSYR01000025">
    <property type="protein sequence ID" value="GMI94115.1"/>
    <property type="molecule type" value="Genomic_DNA"/>
</dbReference>
<keyword evidence="8" id="KW-1185">Reference proteome</keyword>
<dbReference type="PANTHER" id="PTHR22849">
    <property type="entry name" value="WDSAM1 PROTEIN"/>
    <property type="match status" value="1"/>
</dbReference>
<dbReference type="PANTHER" id="PTHR22849:SF119">
    <property type="entry name" value="U-BOX DOMAIN-CONTAINING PROTEIN"/>
    <property type="match status" value="1"/>
</dbReference>
<dbReference type="Gene3D" id="3.30.40.10">
    <property type="entry name" value="Zinc/RING finger domain, C3HC4 (zinc finger)"/>
    <property type="match status" value="1"/>
</dbReference>
<keyword evidence="3 5" id="KW-0808">Transferase</keyword>
<comment type="function">
    <text evidence="5">Functions as an E3 ubiquitin ligase.</text>
</comment>